<gene>
    <name evidence="3" type="ORF">HAHE_18960</name>
</gene>
<dbReference type="PANTHER" id="PTHR37467">
    <property type="entry name" value="EXPORTED CALCIUM-BINDING GLYCOPROTEIN-RELATED"/>
    <property type="match status" value="1"/>
</dbReference>
<feature type="region of interest" description="Disordered" evidence="1">
    <location>
        <begin position="419"/>
        <end position="486"/>
    </location>
</feature>
<feature type="signal peptide" evidence="2">
    <location>
        <begin position="1"/>
        <end position="20"/>
    </location>
</feature>
<name>A0ABN6H335_9BACT</name>
<feature type="region of interest" description="Disordered" evidence="1">
    <location>
        <begin position="580"/>
        <end position="619"/>
    </location>
</feature>
<organism evidence="3 4">
    <name type="scientific">Haloferula helveola</name>
    <dbReference type="NCBI Taxonomy" id="490095"/>
    <lineage>
        <taxon>Bacteria</taxon>
        <taxon>Pseudomonadati</taxon>
        <taxon>Verrucomicrobiota</taxon>
        <taxon>Verrucomicrobiia</taxon>
        <taxon>Verrucomicrobiales</taxon>
        <taxon>Verrucomicrobiaceae</taxon>
        <taxon>Haloferula</taxon>
    </lineage>
</organism>
<protein>
    <recommendedName>
        <fullName evidence="5">Staphylococcus aureus surface protein A</fullName>
    </recommendedName>
</protein>
<feature type="compositionally biased region" description="Polar residues" evidence="1">
    <location>
        <begin position="1127"/>
        <end position="1145"/>
    </location>
</feature>
<feature type="compositionally biased region" description="Acidic residues" evidence="1">
    <location>
        <begin position="587"/>
        <end position="597"/>
    </location>
</feature>
<dbReference type="InterPro" id="IPR018247">
    <property type="entry name" value="EF_Hand_1_Ca_BS"/>
</dbReference>
<sequence>MKPRILALAATGALAPVAPAQTILFADNFNVANTTNFDAAPLTGRRSGLGAADIRLRSWGFQQDINNQQLYLPAGGNNGVRFEAEPGPFGGGNRYDWGAGAIGALILDNSNFVVSFDWTPPNNTTSDWVSFQVGTVNADSANLTNDDFGILFRGNGATQYFPGGNVGGTLTPAPAGGVTRHVEITYITDSFATGQSVRAIMEVDGQVLVDDTRLWEDGPSGSMYMELGTNFGGHFVDNLTVWRRDPVSIDDTAFDSGDPIGTPVGTLTGAIGGLEGPTTFALVAGAGDTDNGLFQISGNELQVNSDFTGANSVDGQQFFVRVQGTDNGSLDTAEVELVLTVTKDDDLDGIPDPFELAERGNITDLNGLGAGPGPGATSGDFDGDGLLDIDEYNLIVSTYPFLDISVDDSDADTLLDGAEVAGAGSRPPTNPTLADTDADGLDDDVETNTDTFVSASDTGSDPTLPDSDSDGLGDLFETNNNPPYDPNVDNSADDFDSDGLDVTAELAAGTDVLLDDTDSDNLIDGDEVNGLQNPYQIGAVAGDAPTVAPGAPTNPLVADSDGDGIDDDEEVVAGADTFITNPNLADTDGDGASDGDEVGWGGPYSPVVDNSADGDTDGDTLTFAEEVAAGTNPTLADTDSDNLDDLEELFPTGFRPPTNPLLADTDLDGLNDDIESNTLTYVDPSDTGTNPTDPDTDDDGARDSYEVVQGTDPFDPVSFPAIVGAGVSVQKLLSEELSGISPTKTYTHAIAGSEPATVNGVVFDVLDPGLTPPNFNWDTETYQRSQIDNNNGGWVPNVTGSGLLDLFDSFTYSGNGNVANAAQHFTLSGLTPGEDYIFRFYIRAWDTAGSGRPIDLTLTNGAQVVTPYQALPEDRPGIVLGTGDNQDAYYLEFAYQAQGTELVIDTAIHESAQGTTGSFHMYGLTNEVAGDEVYAIGAVGDTFVSGDPVGTVVADLSGYFDAVPDPGSTFALVAGAGDTDNGLFQVVGSQLQVNADFTGGASVEGQQFFVRVQGTDGVGMTETSDLELVLTVSKDDDLDDLPDDWEISFAGNITTLGPDPADFDSDGLSDFEEYELSQSTYPLIDPMDDDSDNDGLLDGEEVFPTGSRPATDPTLADTDDDGLTDLQETNTGTFVDGNDTGSDPTQVDTDGDLVEDGVEVNNGSDPNDINSFLPSAIQVVEITSDATSGLDPGKTYTHKICGGVDPVTVNGVAFDTLTNTLTPPNFDWNTNGGSRSVVNNNLNQWTPATVGLDGTDMQQLLDSFTFSSGSSGSFQTYTLSGLTIGETYELRLYIRSWDPAVERLINFVVTNGGDVFDPMAPIPLDRPDFVLNNGEPMSAYYISYQYTANATSITLDAEVPSFATGSYHMYGMTNEVFGSGTELKVVDSGFIGSDFFIDVNSGTAGRKVTSSDDLSAPFTDVPGVIEENDGGGQPNRFRIPAAQLNAGRDFFRVEDQ</sequence>
<dbReference type="Proteomes" id="UP001374893">
    <property type="component" value="Chromosome"/>
</dbReference>
<feature type="compositionally biased region" description="Low complexity" evidence="1">
    <location>
        <begin position="683"/>
        <end position="693"/>
    </location>
</feature>
<evidence type="ECO:0000313" key="4">
    <source>
        <dbReference type="Proteomes" id="UP001374893"/>
    </source>
</evidence>
<feature type="compositionally biased region" description="Polar residues" evidence="1">
    <location>
        <begin position="448"/>
        <end position="461"/>
    </location>
</feature>
<dbReference type="InterPro" id="IPR053180">
    <property type="entry name" value="Ca-binding_acidic-repeat"/>
</dbReference>
<feature type="compositionally biased region" description="Low complexity" evidence="1">
    <location>
        <begin position="470"/>
        <end position="486"/>
    </location>
</feature>
<keyword evidence="4" id="KW-1185">Reference proteome</keyword>
<evidence type="ECO:0000313" key="3">
    <source>
        <dbReference type="EMBL" id="BCX47988.1"/>
    </source>
</evidence>
<dbReference type="PROSITE" id="PS00018">
    <property type="entry name" value="EF_HAND_1"/>
    <property type="match status" value="2"/>
</dbReference>
<dbReference type="RefSeq" id="WP_338690505.1">
    <property type="nucleotide sequence ID" value="NZ_AP024702.1"/>
</dbReference>
<evidence type="ECO:0008006" key="5">
    <source>
        <dbReference type="Google" id="ProtNLM"/>
    </source>
</evidence>
<dbReference type="EMBL" id="AP024702">
    <property type="protein sequence ID" value="BCX47988.1"/>
    <property type="molecule type" value="Genomic_DNA"/>
</dbReference>
<dbReference type="PANTHER" id="PTHR37467:SF1">
    <property type="entry name" value="EXPORTED CALCIUM-BINDING GLYCOPROTEIN"/>
    <property type="match status" value="1"/>
</dbReference>
<feature type="region of interest" description="Disordered" evidence="1">
    <location>
        <begin position="1082"/>
        <end position="1145"/>
    </location>
</feature>
<accession>A0ABN6H335</accession>
<reference evidence="3 4" key="1">
    <citation type="submission" date="2021-06" db="EMBL/GenBank/DDBJ databases">
        <title>Complete genome of Haloferula helveola possessing various polysaccharide degrading enzymes.</title>
        <authorList>
            <person name="Takami H."/>
            <person name="Huang C."/>
            <person name="Hamasaki K."/>
        </authorList>
    </citation>
    <scope>NUCLEOTIDE SEQUENCE [LARGE SCALE GENOMIC DNA]</scope>
    <source>
        <strain evidence="3 4">CN-1</strain>
    </source>
</reference>
<keyword evidence="2" id="KW-0732">Signal</keyword>
<feature type="compositionally biased region" description="Acidic residues" evidence="1">
    <location>
        <begin position="436"/>
        <end position="447"/>
    </location>
</feature>
<proteinExistence type="predicted"/>
<feature type="chain" id="PRO_5046687524" description="Staphylococcus aureus surface protein A" evidence="2">
    <location>
        <begin position="21"/>
        <end position="1456"/>
    </location>
</feature>
<feature type="region of interest" description="Disordered" evidence="1">
    <location>
        <begin position="669"/>
        <end position="703"/>
    </location>
</feature>
<feature type="compositionally biased region" description="Acidic residues" evidence="1">
    <location>
        <begin position="1086"/>
        <end position="1101"/>
    </location>
</feature>
<evidence type="ECO:0000256" key="2">
    <source>
        <dbReference type="SAM" id="SignalP"/>
    </source>
</evidence>
<evidence type="ECO:0000256" key="1">
    <source>
        <dbReference type="SAM" id="MobiDB-lite"/>
    </source>
</evidence>